<keyword evidence="2" id="KW-1185">Reference proteome</keyword>
<sequence length="146" mass="16880">MSAQEPTPNADCGVSVLTELLAQHPYYCSGSNYYSNEAGASWETMTDFLAEFEDADEDMNLVFRWDIRQRDDDNPGRYYAEVFMMHQRKGIFSPHHIKHINEDEAARFRAYLEKHWATLKAMWEPLTANAELTERRAEADQNNPGA</sequence>
<dbReference type="EMBL" id="FLQY01000364">
    <property type="protein sequence ID" value="SBT10705.1"/>
    <property type="molecule type" value="Genomic_DNA"/>
</dbReference>
<name>A0A1A8Y0M0_9RHOO</name>
<dbReference type="RefSeq" id="WP_186412275.1">
    <property type="nucleotide sequence ID" value="NZ_FLQY01000364.1"/>
</dbReference>
<evidence type="ECO:0000313" key="2">
    <source>
        <dbReference type="Proteomes" id="UP000199600"/>
    </source>
</evidence>
<evidence type="ECO:0000313" key="1">
    <source>
        <dbReference type="EMBL" id="SBT10705.1"/>
    </source>
</evidence>
<dbReference type="AlphaFoldDB" id="A0A1A8Y0M0"/>
<proteinExistence type="predicted"/>
<gene>
    <name evidence="1" type="ORF">PROAA_610065</name>
</gene>
<accession>A0A1A8Y0M0</accession>
<organism evidence="1 2">
    <name type="scientific">Candidatus Propionivibrio aalborgensis</name>
    <dbReference type="NCBI Taxonomy" id="1860101"/>
    <lineage>
        <taxon>Bacteria</taxon>
        <taxon>Pseudomonadati</taxon>
        <taxon>Pseudomonadota</taxon>
        <taxon>Betaproteobacteria</taxon>
        <taxon>Rhodocyclales</taxon>
        <taxon>Rhodocyclaceae</taxon>
        <taxon>Propionivibrio</taxon>
    </lineage>
</organism>
<dbReference type="Proteomes" id="UP000199600">
    <property type="component" value="Unassembled WGS sequence"/>
</dbReference>
<protein>
    <submittedName>
        <fullName evidence="1">Uncharacterized protein</fullName>
    </submittedName>
</protein>
<reference evidence="1 2" key="1">
    <citation type="submission" date="2016-06" db="EMBL/GenBank/DDBJ databases">
        <authorList>
            <person name="Kjaerup R.B."/>
            <person name="Dalgaard T.S."/>
            <person name="Juul-Madsen H.R."/>
        </authorList>
    </citation>
    <scope>NUCLEOTIDE SEQUENCE [LARGE SCALE GENOMIC DNA]</scope>
    <source>
        <strain evidence="1">2</strain>
    </source>
</reference>